<dbReference type="GO" id="GO:0016491">
    <property type="term" value="F:oxidoreductase activity"/>
    <property type="evidence" value="ECO:0007669"/>
    <property type="project" value="UniProtKB-KW"/>
</dbReference>
<dbReference type="EMBL" id="JBHTAS010000001">
    <property type="protein sequence ID" value="MFC7141591.1"/>
    <property type="molecule type" value="Genomic_DNA"/>
</dbReference>
<accession>A0ABD5Y5M2</accession>
<evidence type="ECO:0000256" key="1">
    <source>
        <dbReference type="ARBA" id="ARBA00023002"/>
    </source>
</evidence>
<dbReference type="InterPro" id="IPR052019">
    <property type="entry name" value="F420H2_bilvrd_red/Heme_oxyg"/>
</dbReference>
<dbReference type="PANTHER" id="PTHR35176:SF6">
    <property type="entry name" value="HEME OXYGENASE HI_0854-RELATED"/>
    <property type="match status" value="1"/>
</dbReference>
<feature type="domain" description="Pyridoxamine 5'-phosphate oxidase N-terminal" evidence="3">
    <location>
        <begin position="3"/>
        <end position="151"/>
    </location>
</feature>
<dbReference type="SUPFAM" id="SSF50475">
    <property type="entry name" value="FMN-binding split barrel"/>
    <property type="match status" value="1"/>
</dbReference>
<dbReference type="InterPro" id="IPR011576">
    <property type="entry name" value="Pyridox_Oxase_N"/>
</dbReference>
<dbReference type="NCBIfam" id="TIGR03668">
    <property type="entry name" value="Rv0121_F420"/>
    <property type="match status" value="1"/>
</dbReference>
<dbReference type="Pfam" id="PF01243">
    <property type="entry name" value="PNPOx_N"/>
    <property type="match status" value="1"/>
</dbReference>
<comment type="caution">
    <text evidence="4">The sequence shown here is derived from an EMBL/GenBank/DDBJ whole genome shotgun (WGS) entry which is preliminary data.</text>
</comment>
<evidence type="ECO:0000313" key="4">
    <source>
        <dbReference type="EMBL" id="MFC7141591.1"/>
    </source>
</evidence>
<evidence type="ECO:0000259" key="3">
    <source>
        <dbReference type="Pfam" id="PF01243"/>
    </source>
</evidence>
<protein>
    <submittedName>
        <fullName evidence="4">TIGR03668 family PPOX class F420-dependent oxidoreductase</fullName>
    </submittedName>
</protein>
<dbReference type="Gene3D" id="2.30.110.10">
    <property type="entry name" value="Electron Transport, Fmn-binding Protein, Chain A"/>
    <property type="match status" value="1"/>
</dbReference>
<gene>
    <name evidence="4" type="ORF">ACFQMA_17345</name>
</gene>
<dbReference type="GeneID" id="78821907"/>
<name>A0ABD5Y5M2_9EURY</name>
<feature type="region of interest" description="Disordered" evidence="2">
    <location>
        <begin position="41"/>
        <end position="69"/>
    </location>
</feature>
<dbReference type="InterPro" id="IPR019967">
    <property type="entry name" value="F420-dep_enz_PPOX_Rv0121"/>
</dbReference>
<dbReference type="Proteomes" id="UP001596432">
    <property type="component" value="Unassembled WGS sequence"/>
</dbReference>
<reference evidence="4 5" key="1">
    <citation type="journal article" date="2019" name="Int. J. Syst. Evol. Microbiol.">
        <title>The Global Catalogue of Microorganisms (GCM) 10K type strain sequencing project: providing services to taxonomists for standard genome sequencing and annotation.</title>
        <authorList>
            <consortium name="The Broad Institute Genomics Platform"/>
            <consortium name="The Broad Institute Genome Sequencing Center for Infectious Disease"/>
            <person name="Wu L."/>
            <person name="Ma J."/>
        </authorList>
    </citation>
    <scope>NUCLEOTIDE SEQUENCE [LARGE SCALE GENOMIC DNA]</scope>
    <source>
        <strain evidence="4 5">XZYJT29</strain>
    </source>
</reference>
<proteinExistence type="predicted"/>
<dbReference type="RefSeq" id="WP_274322672.1">
    <property type="nucleotide sequence ID" value="NZ_CP118158.1"/>
</dbReference>
<dbReference type="AlphaFoldDB" id="A0ABD5Y5M2"/>
<dbReference type="InterPro" id="IPR012349">
    <property type="entry name" value="Split_barrel_FMN-bd"/>
</dbReference>
<evidence type="ECO:0000313" key="5">
    <source>
        <dbReference type="Proteomes" id="UP001596432"/>
    </source>
</evidence>
<feature type="compositionally biased region" description="Basic and acidic residues" evidence="2">
    <location>
        <begin position="59"/>
        <end position="69"/>
    </location>
</feature>
<organism evidence="4 5">
    <name type="scientific">Halosimplex aquaticum</name>
    <dbReference type="NCBI Taxonomy" id="3026162"/>
    <lineage>
        <taxon>Archaea</taxon>
        <taxon>Methanobacteriati</taxon>
        <taxon>Methanobacteriota</taxon>
        <taxon>Stenosarchaea group</taxon>
        <taxon>Halobacteria</taxon>
        <taxon>Halobacteriales</taxon>
        <taxon>Haloarculaceae</taxon>
        <taxon>Halosimplex</taxon>
    </lineage>
</organism>
<evidence type="ECO:0000256" key="2">
    <source>
        <dbReference type="SAM" id="MobiDB-lite"/>
    </source>
</evidence>
<sequence>MFTDAERRYLESARVARLATADAEGRPNAVPVCFALVDGEDDESAAPDGETAPWIASPIDEKPKGGSPETLRRVRDVRENGRVALVADHYVEDWDRLGWVQVRGTASVLAPGDASHDAAVGALRGEYDQYADHALGERPALRIDPGHVRSWGRITDL</sequence>
<keyword evidence="5" id="KW-1185">Reference proteome</keyword>
<keyword evidence="1" id="KW-0560">Oxidoreductase</keyword>
<dbReference type="PANTHER" id="PTHR35176">
    <property type="entry name" value="HEME OXYGENASE HI_0854-RELATED"/>
    <property type="match status" value="1"/>
</dbReference>